<organism evidence="1 2">
    <name type="scientific">Salix dunnii</name>
    <dbReference type="NCBI Taxonomy" id="1413687"/>
    <lineage>
        <taxon>Eukaryota</taxon>
        <taxon>Viridiplantae</taxon>
        <taxon>Streptophyta</taxon>
        <taxon>Embryophyta</taxon>
        <taxon>Tracheophyta</taxon>
        <taxon>Spermatophyta</taxon>
        <taxon>Magnoliopsida</taxon>
        <taxon>eudicotyledons</taxon>
        <taxon>Gunneridae</taxon>
        <taxon>Pentapetalae</taxon>
        <taxon>rosids</taxon>
        <taxon>fabids</taxon>
        <taxon>Malpighiales</taxon>
        <taxon>Salicaceae</taxon>
        <taxon>Saliceae</taxon>
        <taxon>Salix</taxon>
    </lineage>
</organism>
<dbReference type="AlphaFoldDB" id="A0A835N105"/>
<name>A0A835N105_9ROSI</name>
<proteinExistence type="predicted"/>
<evidence type="ECO:0000313" key="1">
    <source>
        <dbReference type="EMBL" id="KAF9684454.1"/>
    </source>
</evidence>
<dbReference type="Proteomes" id="UP000657918">
    <property type="component" value="Chromosome 4"/>
</dbReference>
<sequence length="129" mass="14835">MRYVNDEVPGVISLITIVRISHVRSLVFKLDALAVKAPWKRTGGRTTAIQFWPMKMTKALLGYIPNDCGRNWLLNSCHRCDHWFFVHRISNIIPGQLNFPECVPLYRSDAFSSTKLEIHFKAACFVLQT</sequence>
<evidence type="ECO:0000313" key="2">
    <source>
        <dbReference type="Proteomes" id="UP000657918"/>
    </source>
</evidence>
<keyword evidence="2" id="KW-1185">Reference proteome</keyword>
<reference evidence="1 2" key="1">
    <citation type="submission" date="2020-10" db="EMBL/GenBank/DDBJ databases">
        <title>Plant Genome Project.</title>
        <authorList>
            <person name="Zhang R.-G."/>
        </authorList>
    </citation>
    <scope>NUCLEOTIDE SEQUENCE [LARGE SCALE GENOMIC DNA]</scope>
    <source>
        <strain evidence="1">FAFU-HL-1</strain>
        <tissue evidence="1">Leaf</tissue>
    </source>
</reference>
<protein>
    <submittedName>
        <fullName evidence="1">Uncharacterized protein</fullName>
    </submittedName>
</protein>
<comment type="caution">
    <text evidence="1">The sequence shown here is derived from an EMBL/GenBank/DDBJ whole genome shotgun (WGS) entry which is preliminary data.</text>
</comment>
<accession>A0A835N105</accession>
<dbReference type="EMBL" id="JADGMS010000004">
    <property type="protein sequence ID" value="KAF9684454.1"/>
    <property type="molecule type" value="Genomic_DNA"/>
</dbReference>
<gene>
    <name evidence="1" type="ORF">SADUNF_Sadunf04G0119900</name>
</gene>